<gene>
    <name evidence="6" type="primary">Exd2_1</name>
    <name evidence="6" type="ORF">GTO93_0015228</name>
</gene>
<feature type="compositionally biased region" description="Basic residues" evidence="4">
    <location>
        <begin position="355"/>
        <end position="367"/>
    </location>
</feature>
<comment type="caution">
    <text evidence="6">The sequence shown here is derived from an EMBL/GenBank/DDBJ whole genome shotgun (WGS) entry which is preliminary data.</text>
</comment>
<dbReference type="Gene3D" id="3.30.420.10">
    <property type="entry name" value="Ribonuclease H-like superfamily/Ribonuclease H"/>
    <property type="match status" value="1"/>
</dbReference>
<accession>A0ABS2YCD9</accession>
<proteinExistence type="predicted"/>
<dbReference type="Pfam" id="PF01612">
    <property type="entry name" value="DNA_pol_A_exo1"/>
    <property type="match status" value="1"/>
</dbReference>
<evidence type="ECO:0000256" key="3">
    <source>
        <dbReference type="ARBA" id="ARBA00022839"/>
    </source>
</evidence>
<dbReference type="InterPro" id="IPR002562">
    <property type="entry name" value="3'-5'_exonuclease_dom"/>
</dbReference>
<evidence type="ECO:0000256" key="1">
    <source>
        <dbReference type="ARBA" id="ARBA00022722"/>
    </source>
</evidence>
<protein>
    <submittedName>
        <fullName evidence="6">EXD2 protein</fullName>
    </submittedName>
</protein>
<feature type="non-terminal residue" evidence="6">
    <location>
        <position position="1"/>
    </location>
</feature>
<dbReference type="Proteomes" id="UP001166093">
    <property type="component" value="Unassembled WGS sequence"/>
</dbReference>
<dbReference type="InterPro" id="IPR012337">
    <property type="entry name" value="RNaseH-like_sf"/>
</dbReference>
<evidence type="ECO:0000256" key="2">
    <source>
        <dbReference type="ARBA" id="ARBA00022801"/>
    </source>
</evidence>
<evidence type="ECO:0000313" key="7">
    <source>
        <dbReference type="Proteomes" id="UP001166093"/>
    </source>
</evidence>
<feature type="domain" description="3'-5' exonuclease" evidence="5">
    <location>
        <begin position="83"/>
        <end position="263"/>
    </location>
</feature>
<feature type="compositionally biased region" description="Acidic residues" evidence="4">
    <location>
        <begin position="378"/>
        <end position="422"/>
    </location>
</feature>
<keyword evidence="3" id="KW-0269">Exonuclease</keyword>
<sequence>MSRQAVITAAVVTLLGTTLGGLVIWKAVKSWRQKISNRNKNGELGKVRKKEKEELEGVVVSEHSHWPMLPLAEQLLKVEPALVSCANDWEEVWPALQRELGVYPVLGIDCEWVSVKGKAGPVALLQMSTFSGLCVAIRLLKFRGDGQSVPHSLLGILQDDSILKAGVGCFEDACKLMRDYGITVNCTVDLRYLAMRQKRTLIHNGLSLKSLAQDILNFSLDKSLQLRCSNWEAEELSQEQVTYAGRDAQVSVALFFHLLGLSMTTPEGTAPESVCKQLLAKCQGLVDVPFKGRGGGGGDDGGALVSGDKKLRNRRTGSDSKAPADEQMVDPRKHKRKPLGVGYSARLSKAELNRRRVRMAQRRQRKSRQAEKLAQMMDEAESTDESSLDDDFDQSSDEEVNISLNEDSEESEENDHEPDVQPEGEWRCASVGMEIYYQESLSFWHKTFKLISLILKKSPLYDNCFLHAPDGQPLCTCDKKKAKWYLDKGIGELLSEDPFIVKLKFEPSGRPESQQDYYLTAKENICVVCGRTESYIRKNIVPHEYRRHFPIQMKDHNSHDVLLLCTSCHAASNYHDNLLKQRLSEEHSAPLGCEEGVRPLEDSDRRQVRSGARALLKADSLPESRREELLGTLRTFYSLDEVTPALLQEAAGLETRIFNESYIPHGLKVVQAHAKGGLHGLMELEKRWRQHFLTSMQPRHIPPLWSVDHNHSKLLRKYGEDLEIQLN</sequence>
<dbReference type="PANTHER" id="PTHR13620">
    <property type="entry name" value="3-5 EXONUCLEASE"/>
    <property type="match status" value="1"/>
</dbReference>
<keyword evidence="7" id="KW-1185">Reference proteome</keyword>
<keyword evidence="2" id="KW-0378">Hydrolase</keyword>
<dbReference type="SUPFAM" id="SSF53098">
    <property type="entry name" value="Ribonuclease H-like"/>
    <property type="match status" value="1"/>
</dbReference>
<evidence type="ECO:0000259" key="5">
    <source>
        <dbReference type="SMART" id="SM00474"/>
    </source>
</evidence>
<keyword evidence="1" id="KW-0540">Nuclease</keyword>
<dbReference type="CDD" id="cd06141">
    <property type="entry name" value="WRN_exo"/>
    <property type="match status" value="1"/>
</dbReference>
<dbReference type="PANTHER" id="PTHR13620:SF104">
    <property type="entry name" value="EXONUCLEASE 3'-5' DOMAIN-CONTAINING PROTEIN 2"/>
    <property type="match status" value="1"/>
</dbReference>
<name>A0ABS2YCD9_POLSP</name>
<evidence type="ECO:0000256" key="4">
    <source>
        <dbReference type="SAM" id="MobiDB-lite"/>
    </source>
</evidence>
<evidence type="ECO:0000313" key="6">
    <source>
        <dbReference type="EMBL" id="MBN3284207.1"/>
    </source>
</evidence>
<feature type="region of interest" description="Disordered" evidence="4">
    <location>
        <begin position="292"/>
        <end position="424"/>
    </location>
</feature>
<dbReference type="EMBL" id="JAAWVQ010134417">
    <property type="protein sequence ID" value="MBN3284207.1"/>
    <property type="molecule type" value="Genomic_DNA"/>
</dbReference>
<dbReference type="InterPro" id="IPR051132">
    <property type="entry name" value="3-5_Exonuclease_domain"/>
</dbReference>
<dbReference type="InterPro" id="IPR036397">
    <property type="entry name" value="RNaseH_sf"/>
</dbReference>
<feature type="non-terminal residue" evidence="6">
    <location>
        <position position="727"/>
    </location>
</feature>
<organism evidence="6 7">
    <name type="scientific">Polyodon spathula</name>
    <name type="common">North American paddlefish</name>
    <name type="synonym">Squalus spathula</name>
    <dbReference type="NCBI Taxonomy" id="7913"/>
    <lineage>
        <taxon>Eukaryota</taxon>
        <taxon>Metazoa</taxon>
        <taxon>Chordata</taxon>
        <taxon>Craniata</taxon>
        <taxon>Vertebrata</taxon>
        <taxon>Euteleostomi</taxon>
        <taxon>Actinopterygii</taxon>
        <taxon>Chondrostei</taxon>
        <taxon>Acipenseriformes</taxon>
        <taxon>Polyodontidae</taxon>
        <taxon>Polyodon</taxon>
    </lineage>
</organism>
<dbReference type="SMART" id="SM00474">
    <property type="entry name" value="35EXOc"/>
    <property type="match status" value="1"/>
</dbReference>
<reference evidence="6" key="1">
    <citation type="journal article" date="2021" name="Cell">
        <title>Tracing the genetic footprints of vertebrate landing in non-teleost ray-finned fishes.</title>
        <authorList>
            <person name="Bi X."/>
            <person name="Wang K."/>
            <person name="Yang L."/>
            <person name="Pan H."/>
            <person name="Jiang H."/>
            <person name="Wei Q."/>
            <person name="Fang M."/>
            <person name="Yu H."/>
            <person name="Zhu C."/>
            <person name="Cai Y."/>
            <person name="He Y."/>
            <person name="Gan X."/>
            <person name="Zeng H."/>
            <person name="Yu D."/>
            <person name="Zhu Y."/>
            <person name="Jiang H."/>
            <person name="Qiu Q."/>
            <person name="Yang H."/>
            <person name="Zhang Y.E."/>
            <person name="Wang W."/>
            <person name="Zhu M."/>
            <person name="He S."/>
            <person name="Zhang G."/>
        </authorList>
    </citation>
    <scope>NUCLEOTIDE SEQUENCE</scope>
    <source>
        <strain evidence="6">Pddl_001</strain>
    </source>
</reference>
<feature type="compositionally biased region" description="Gly residues" evidence="4">
    <location>
        <begin position="292"/>
        <end position="301"/>
    </location>
</feature>